<dbReference type="AlphaFoldDB" id="A0AAW8J9D0"/>
<organism evidence="2 3">
    <name type="scientific">Acinetobacter rudis</name>
    <dbReference type="NCBI Taxonomy" id="632955"/>
    <lineage>
        <taxon>Bacteria</taxon>
        <taxon>Pseudomonadati</taxon>
        <taxon>Pseudomonadota</taxon>
        <taxon>Gammaproteobacteria</taxon>
        <taxon>Moraxellales</taxon>
        <taxon>Moraxellaceae</taxon>
        <taxon>Acinetobacter</taxon>
    </lineage>
</organism>
<protein>
    <recommendedName>
        <fullName evidence="4">Fimbrial protein</fullName>
    </recommendedName>
</protein>
<sequence length="547" mass="61319">MIKKWIKYGLLCSTALITFDAFAALTPKPVKAGSQDFVFIENNVDKEYFLAPYKVDPRFSGANVWTRYGKYKGGTQDSLGYMGTNQTLTRGNYADIWMENGTFFRPYQGIRCRTHSSYECPSTGFVPAELVNNQGAFKMLVPGGSRDYNGGYARGSLASGAYEYFKNMSVNSTEDIYMHVCETAENYSPFSGGRCKDANKGNYWVYGFNLTKMGHLTFLDTKAFQEIWYGTDGTPYISPNAQYCQYTVVNRQNGIACKMLKYNAKGDISKYDTSYQLSLIPDVDELKFTPAAADLLIEGGNGAWKNHTALTQIKTMIVNGESYISMFFSQAFFQKLAAAKVNLRNTESLFTFALRNSGLSQSGFYQFSVSTEIELIPREYSVSIQPKGLPEGTTPVKTGKIGDTKPITFEYVVKQSAPRMSDTIEAYVNAQSVRKDNESYCLFSSDDKKTNVLIPAVLSMKNIANQDVTAYSGCDINKRLNMRNAMWQVEPWDSFNNGFFFTTDLKLLFPMNHEVSGISMEGQDWIGKVRAEGEIKVVAKWLGVTFP</sequence>
<keyword evidence="1" id="KW-0732">Signal</keyword>
<reference evidence="2" key="1">
    <citation type="submission" date="2023-08" db="EMBL/GenBank/DDBJ databases">
        <title>Emergence of clinically-relevant ST2 carbapenem-resistant Acinetobacter baumannii strains in hospital sewages in Zhejiang, East of China.</title>
        <authorList>
            <person name="Kaichao C."/>
            <person name="Zhang R."/>
        </authorList>
    </citation>
    <scope>NUCLEOTIDE SEQUENCE</scope>
    <source>
        <strain evidence="2">M-RB-37</strain>
    </source>
</reference>
<evidence type="ECO:0008006" key="4">
    <source>
        <dbReference type="Google" id="ProtNLM"/>
    </source>
</evidence>
<evidence type="ECO:0000313" key="2">
    <source>
        <dbReference type="EMBL" id="MDQ8936409.1"/>
    </source>
</evidence>
<dbReference type="EMBL" id="JAVIDL010000023">
    <property type="protein sequence ID" value="MDQ8936409.1"/>
    <property type="molecule type" value="Genomic_DNA"/>
</dbReference>
<comment type="caution">
    <text evidence="2">The sequence shown here is derived from an EMBL/GenBank/DDBJ whole genome shotgun (WGS) entry which is preliminary data.</text>
</comment>
<dbReference type="RefSeq" id="WP_308975050.1">
    <property type="nucleotide sequence ID" value="NZ_JAVIDL010000023.1"/>
</dbReference>
<name>A0AAW8J9D0_9GAMM</name>
<accession>A0AAW8J9D0</accession>
<evidence type="ECO:0000313" key="3">
    <source>
        <dbReference type="Proteomes" id="UP001243844"/>
    </source>
</evidence>
<dbReference type="Proteomes" id="UP001243844">
    <property type="component" value="Unassembled WGS sequence"/>
</dbReference>
<gene>
    <name evidence="2" type="ORF">RFH47_11840</name>
</gene>
<proteinExistence type="predicted"/>
<feature type="signal peptide" evidence="1">
    <location>
        <begin position="1"/>
        <end position="23"/>
    </location>
</feature>
<evidence type="ECO:0000256" key="1">
    <source>
        <dbReference type="SAM" id="SignalP"/>
    </source>
</evidence>
<feature type="chain" id="PRO_5043544099" description="Fimbrial protein" evidence="1">
    <location>
        <begin position="24"/>
        <end position="547"/>
    </location>
</feature>